<evidence type="ECO:0000313" key="2">
    <source>
        <dbReference type="Proteomes" id="UP000309997"/>
    </source>
</evidence>
<proteinExistence type="predicted"/>
<gene>
    <name evidence="1" type="ORF">D5086_010484</name>
</gene>
<evidence type="ECO:0000313" key="1">
    <source>
        <dbReference type="EMBL" id="KAL3591844.1"/>
    </source>
</evidence>
<name>A0ACC4CAD5_POPAL</name>
<comment type="caution">
    <text evidence="1">The sequence shown here is derived from an EMBL/GenBank/DDBJ whole genome shotgun (WGS) entry which is preliminary data.</text>
</comment>
<accession>A0ACC4CAD5</accession>
<dbReference type="Proteomes" id="UP000309997">
    <property type="component" value="Unassembled WGS sequence"/>
</dbReference>
<reference evidence="1 2" key="1">
    <citation type="journal article" date="2024" name="Plant Biotechnol. J.">
        <title>Genome and CRISPR/Cas9 system of a widespread forest tree (Populus alba) in the world.</title>
        <authorList>
            <person name="Liu Y.J."/>
            <person name="Jiang P.F."/>
            <person name="Han X.M."/>
            <person name="Li X.Y."/>
            <person name="Wang H.M."/>
            <person name="Wang Y.J."/>
            <person name="Wang X.X."/>
            <person name="Zeng Q.Y."/>
        </authorList>
    </citation>
    <scope>NUCLEOTIDE SEQUENCE [LARGE SCALE GENOMIC DNA]</scope>
    <source>
        <strain evidence="2">cv. PAL-ZL1</strain>
    </source>
</reference>
<organism evidence="1 2">
    <name type="scientific">Populus alba</name>
    <name type="common">White poplar</name>
    <dbReference type="NCBI Taxonomy" id="43335"/>
    <lineage>
        <taxon>Eukaryota</taxon>
        <taxon>Viridiplantae</taxon>
        <taxon>Streptophyta</taxon>
        <taxon>Embryophyta</taxon>
        <taxon>Tracheophyta</taxon>
        <taxon>Spermatophyta</taxon>
        <taxon>Magnoliopsida</taxon>
        <taxon>eudicotyledons</taxon>
        <taxon>Gunneridae</taxon>
        <taxon>Pentapetalae</taxon>
        <taxon>rosids</taxon>
        <taxon>fabids</taxon>
        <taxon>Malpighiales</taxon>
        <taxon>Salicaceae</taxon>
        <taxon>Saliceae</taxon>
        <taxon>Populus</taxon>
    </lineage>
</organism>
<keyword evidence="2" id="KW-1185">Reference proteome</keyword>
<dbReference type="EMBL" id="RCHU02000005">
    <property type="protein sequence ID" value="KAL3591844.1"/>
    <property type="molecule type" value="Genomic_DNA"/>
</dbReference>
<protein>
    <submittedName>
        <fullName evidence="1">Uncharacterized protein</fullName>
    </submittedName>
</protein>
<sequence length="96" mass="10935">MSTQLQAAILCCCFLEFVLNYSYFTYLNFRNASVVIDLEQGALQDFFFSGSVWDLSWDVEVAGFFPEERRPGRPGGQGFRREGRGRVESGDISGYR</sequence>